<proteinExistence type="inferred from homology"/>
<keyword evidence="7" id="KW-1185">Reference proteome</keyword>
<dbReference type="AlphaFoldDB" id="A0A6L3ZJT9"/>
<evidence type="ECO:0000313" key="7">
    <source>
        <dbReference type="Proteomes" id="UP000484164"/>
    </source>
</evidence>
<dbReference type="PANTHER" id="PTHR12684">
    <property type="entry name" value="PUTATIVE PHOSPHOTRANSFERASE"/>
    <property type="match status" value="1"/>
</dbReference>
<dbReference type="InterPro" id="IPR042080">
    <property type="entry name" value="RNA_2'-PTrans_N"/>
</dbReference>
<comment type="function">
    <text evidence="4 5">Removes the 2'-phosphate from RNA via an intermediate in which the phosphate is ADP-ribosylated by NAD followed by a presumed transesterification to release the RNA and generate ADP-ribose 1''-2''-cyclic phosphate (APPR&gt;P). May function as an ADP-ribosylase.</text>
</comment>
<sequence length="182" mass="20876">MTQKEQIKTSKFLSLVLRHRPDTIGLTLDKNGWADTKELLEKVNSNDLSLTFDELKTVVENNDKKRFLFSADFSKIRANQGHSIEVDLELKEKVPPEKLFHGTAEKNLLSIQEKGLIKGQRQHVHLSSEKETAYQVGKRYGKPIVLTINTGEMHRQGQKFFQSQNGVWLVDRVLPTFITFPS</sequence>
<dbReference type="InterPro" id="IPR042081">
    <property type="entry name" value="RNA_2'-PTrans_C"/>
</dbReference>
<dbReference type="Pfam" id="PF01885">
    <property type="entry name" value="PTS_2-RNA"/>
    <property type="match status" value="1"/>
</dbReference>
<dbReference type="OrthoDB" id="4537997at2"/>
<dbReference type="PANTHER" id="PTHR12684:SF2">
    <property type="entry name" value="TRNA 2'-PHOSPHOTRANSFERASE 1"/>
    <property type="match status" value="1"/>
</dbReference>
<dbReference type="Gene3D" id="3.20.170.30">
    <property type="match status" value="1"/>
</dbReference>
<evidence type="ECO:0000256" key="1">
    <source>
        <dbReference type="ARBA" id="ARBA00009836"/>
    </source>
</evidence>
<evidence type="ECO:0000256" key="5">
    <source>
        <dbReference type="HAMAP-Rule" id="MF_00299"/>
    </source>
</evidence>
<dbReference type="NCBIfam" id="NF002014">
    <property type="entry name" value="PRK00819.1-4"/>
    <property type="match status" value="1"/>
</dbReference>
<dbReference type="EC" id="2.7.1.-" evidence="5"/>
<keyword evidence="2 5" id="KW-0808">Transferase</keyword>
<protein>
    <recommendedName>
        <fullName evidence="5">Probable RNA 2'-phosphotransferase</fullName>
        <ecNumber evidence="5">2.7.1.-</ecNumber>
    </recommendedName>
</protein>
<evidence type="ECO:0000256" key="4">
    <source>
        <dbReference type="ARBA" id="ARBA00025212"/>
    </source>
</evidence>
<accession>A0A6L3ZJT9</accession>
<dbReference type="GO" id="GO:0006388">
    <property type="term" value="P:tRNA splicing, via endonucleolytic cleavage and ligation"/>
    <property type="evidence" value="ECO:0007669"/>
    <property type="project" value="UniProtKB-UniRule"/>
</dbReference>
<dbReference type="Proteomes" id="UP000484164">
    <property type="component" value="Unassembled WGS sequence"/>
</dbReference>
<evidence type="ECO:0000256" key="2">
    <source>
        <dbReference type="ARBA" id="ARBA00022679"/>
    </source>
</evidence>
<reference evidence="6 7" key="1">
    <citation type="submission" date="2019-10" db="EMBL/GenBank/DDBJ databases">
        <title>Genome sequence of Phaeocystidibacter marisrubri JCM30614 (type strain).</title>
        <authorList>
            <person name="Bowman J.P."/>
        </authorList>
    </citation>
    <scope>NUCLEOTIDE SEQUENCE [LARGE SCALE GENOMIC DNA]</scope>
    <source>
        <strain evidence="6 7">JCM 30614</strain>
    </source>
</reference>
<keyword evidence="3 5" id="KW-0520">NAD</keyword>
<evidence type="ECO:0000313" key="6">
    <source>
        <dbReference type="EMBL" id="KAB2817675.1"/>
    </source>
</evidence>
<dbReference type="SUPFAM" id="SSF56399">
    <property type="entry name" value="ADP-ribosylation"/>
    <property type="match status" value="1"/>
</dbReference>
<name>A0A6L3ZJT9_9FLAO</name>
<dbReference type="RefSeq" id="WP_151692363.1">
    <property type="nucleotide sequence ID" value="NZ_BMGX01000002.1"/>
</dbReference>
<dbReference type="GO" id="GO:0000215">
    <property type="term" value="F:tRNA 2'-phosphotransferase activity"/>
    <property type="evidence" value="ECO:0007669"/>
    <property type="project" value="TreeGrafter"/>
</dbReference>
<dbReference type="Gene3D" id="1.10.10.970">
    <property type="entry name" value="RNA 2'-phosphotransferase, Tpt1/KptA family, N-terminal domain"/>
    <property type="match status" value="1"/>
</dbReference>
<evidence type="ECO:0000256" key="3">
    <source>
        <dbReference type="ARBA" id="ARBA00023027"/>
    </source>
</evidence>
<dbReference type="HAMAP" id="MF_00299">
    <property type="entry name" value="KptA"/>
    <property type="match status" value="1"/>
</dbReference>
<gene>
    <name evidence="5" type="primary">kptA</name>
    <name evidence="6" type="ORF">F8C82_04535</name>
</gene>
<dbReference type="InterPro" id="IPR022928">
    <property type="entry name" value="RNA_2'-PTrans_KptA"/>
</dbReference>
<organism evidence="6 7">
    <name type="scientific">Phaeocystidibacter marisrubri</name>
    <dbReference type="NCBI Taxonomy" id="1577780"/>
    <lineage>
        <taxon>Bacteria</taxon>
        <taxon>Pseudomonadati</taxon>
        <taxon>Bacteroidota</taxon>
        <taxon>Flavobacteriia</taxon>
        <taxon>Flavobacteriales</taxon>
        <taxon>Phaeocystidibacteraceae</taxon>
        <taxon>Phaeocystidibacter</taxon>
    </lineage>
</organism>
<dbReference type="EMBL" id="WBVQ01000001">
    <property type="protein sequence ID" value="KAB2817675.1"/>
    <property type="molecule type" value="Genomic_DNA"/>
</dbReference>
<dbReference type="GO" id="GO:0003950">
    <property type="term" value="F:NAD+ poly-ADP-ribosyltransferase activity"/>
    <property type="evidence" value="ECO:0007669"/>
    <property type="project" value="InterPro"/>
</dbReference>
<comment type="similarity">
    <text evidence="1 5">Belongs to the KptA/TPT1 family.</text>
</comment>
<comment type="caution">
    <text evidence="6">The sequence shown here is derived from an EMBL/GenBank/DDBJ whole genome shotgun (WGS) entry which is preliminary data.</text>
</comment>
<dbReference type="InterPro" id="IPR002745">
    <property type="entry name" value="Ptrans_KptA/Tpt1"/>
</dbReference>